<dbReference type="EMBL" id="JANVFO010000119">
    <property type="protein sequence ID" value="KAJ3711449.1"/>
    <property type="molecule type" value="Genomic_DNA"/>
</dbReference>
<evidence type="ECO:0000313" key="2">
    <source>
        <dbReference type="EMBL" id="KAJ3711449.1"/>
    </source>
</evidence>
<sequence>MFNAKTDHNRKFYLKEHGTIPDNARNVLLDLVAMDEVPANKVTRVFKRIASAFGIEVEGEASRRSISRIVKEGGNALKLQIVESLKNAKGVTISGDGTTHKNETYETKHAAVIDESNSKLQFFLGLKMATNHTSEEQLDGWIETVEDLFHLSFESGLCTKDDARIFWNLVTGFHSDHAADQKKLFHLLKEWKKKCDRDVRGENAVSRLNDLEYASLVVQGALALVQNEGLSAWEALPLEERNRKIEGMKKQLARDIGEAEFNKLSDAEKAEVDFFLWAGCCMHKEMNAFKGGCIGLDSFWKEHPHLTPPLQLPNRDNAATIRQARGTEAAERAIARTEHGAVKVASLAGAVFRHKDRKRGQQDTLRFFFDSKLGFVISFPDTSNTRFQSHAEACAVMITYLDLFIKFLTYVKENKGSGTLNHMEQNVFNGLQDIPTRHEICTITLYWLAISIPYMCEIRGIHAKEDNILRLGEFHHRLIAFIDELIAEPERLVSPNASYQKGSFDGLPWGRPESFYAVQQQAPHLPHLQDTLVYFLKQSRIHWVRFGADVMDNPALDHATEEQINRAWMEKTNDLNEADFGTFRQTSKQSPTISIPQYNARKMFKFNDTSAFLYSLSPDLRQWLRKVTRTQDASGSNHQEKIQLAHYRENVAEERIQKDQAQKEKRLMAANAIDSVSPILSLAEIDYRTSSSHGSPGYLTVADLTLQLRWHKKHGIHDLIPTKESSWGRREDKIMLLKAAVEKYIDLHASTVDHSSAEEEEEPEVTVQDLQDYNSEGYDSEEEYYASCRK</sequence>
<feature type="region of interest" description="Disordered" evidence="1">
    <location>
        <begin position="752"/>
        <end position="790"/>
    </location>
</feature>
<evidence type="ECO:0000313" key="4">
    <source>
        <dbReference type="Proteomes" id="UP001176059"/>
    </source>
</evidence>
<keyword evidence="4" id="KW-1185">Reference proteome</keyword>
<reference evidence="2" key="2">
    <citation type="journal article" date="2023" name="Proc. Natl. Acad. Sci. U.S.A.">
        <title>A global phylogenomic analysis of the shiitake genus Lentinula.</title>
        <authorList>
            <person name="Sierra-Patev S."/>
            <person name="Min B."/>
            <person name="Naranjo-Ortiz M."/>
            <person name="Looney B."/>
            <person name="Konkel Z."/>
            <person name="Slot J.C."/>
            <person name="Sakamoto Y."/>
            <person name="Steenwyk J.L."/>
            <person name="Rokas A."/>
            <person name="Carro J."/>
            <person name="Camarero S."/>
            <person name="Ferreira P."/>
            <person name="Molpeceres G."/>
            <person name="Ruiz-Duenas F.J."/>
            <person name="Serrano A."/>
            <person name="Henrissat B."/>
            <person name="Drula E."/>
            <person name="Hughes K.W."/>
            <person name="Mata J.L."/>
            <person name="Ishikawa N.K."/>
            <person name="Vargas-Isla R."/>
            <person name="Ushijima S."/>
            <person name="Smith C.A."/>
            <person name="Donoghue J."/>
            <person name="Ahrendt S."/>
            <person name="Andreopoulos W."/>
            <person name="He G."/>
            <person name="LaButti K."/>
            <person name="Lipzen A."/>
            <person name="Ng V."/>
            <person name="Riley R."/>
            <person name="Sandor L."/>
            <person name="Barry K."/>
            <person name="Martinez A.T."/>
            <person name="Xiao Y."/>
            <person name="Gibbons J.G."/>
            <person name="Terashima K."/>
            <person name="Grigoriev I.V."/>
            <person name="Hibbett D."/>
        </authorList>
    </citation>
    <scope>NUCLEOTIDE SEQUENCE</scope>
    <source>
        <strain evidence="2">ET3784</strain>
    </source>
</reference>
<gene>
    <name evidence="3" type="ORF">DFJ43DRAFT_1008897</name>
    <name evidence="2" type="ORF">DFJ43DRAFT_1008910</name>
</gene>
<dbReference type="AlphaFoldDB" id="A0AA38J6E5"/>
<evidence type="ECO:0000256" key="1">
    <source>
        <dbReference type="SAM" id="MobiDB-lite"/>
    </source>
</evidence>
<name>A0AA38J6E5_9AGAR</name>
<proteinExistence type="predicted"/>
<dbReference type="Proteomes" id="UP001176059">
    <property type="component" value="Unassembled WGS sequence"/>
</dbReference>
<reference evidence="2" key="1">
    <citation type="submission" date="2022-08" db="EMBL/GenBank/DDBJ databases">
        <authorList>
            <consortium name="DOE Joint Genome Institute"/>
            <person name="Min B."/>
            <person name="Sierra-Patev S."/>
            <person name="Naranjo-Ortiz M."/>
            <person name="Looney B."/>
            <person name="Konkel Z."/>
            <person name="Slot J.C."/>
            <person name="Sakamoto Y."/>
            <person name="Steenwyk J.L."/>
            <person name="Rokas A."/>
            <person name="Carro J."/>
            <person name="Camarero S."/>
            <person name="Ferreira P."/>
            <person name="Molpeceres G."/>
            <person name="Ruiz-duenas F.J."/>
            <person name="Serrano A."/>
            <person name="Henrissat B."/>
            <person name="Drula E."/>
            <person name="Hughes K.W."/>
            <person name="Mata J.L."/>
            <person name="Ishikawa N.K."/>
            <person name="Vargas-Isla R."/>
            <person name="Ushijima S."/>
            <person name="Smith C.A."/>
            <person name="Ahrendt S."/>
            <person name="Andreopoulos W."/>
            <person name="He G."/>
            <person name="LaButti K."/>
            <person name="Lipzen A."/>
            <person name="Ng V."/>
            <person name="Riley R."/>
            <person name="Sandor L."/>
            <person name="Barry K."/>
            <person name="Martinez A.T."/>
            <person name="Xiao Y."/>
            <person name="Gibbons J.G."/>
            <person name="Terashima K."/>
            <person name="Hibbett D.S."/>
            <person name="Grigoriev I.V."/>
        </authorList>
    </citation>
    <scope>NUCLEOTIDE SEQUENCE</scope>
    <source>
        <strain evidence="2">ET3784</strain>
    </source>
</reference>
<dbReference type="EMBL" id="JANVFO010000119">
    <property type="protein sequence ID" value="KAJ3711450.1"/>
    <property type="molecule type" value="Genomic_DNA"/>
</dbReference>
<accession>A0AA38J6E5</accession>
<protein>
    <submittedName>
        <fullName evidence="2">Uncharacterized protein</fullName>
    </submittedName>
</protein>
<comment type="caution">
    <text evidence="2">The sequence shown here is derived from an EMBL/GenBank/DDBJ whole genome shotgun (WGS) entry which is preliminary data.</text>
</comment>
<organism evidence="2 4">
    <name type="scientific">Lentinula guzmanii</name>
    <dbReference type="NCBI Taxonomy" id="2804957"/>
    <lineage>
        <taxon>Eukaryota</taxon>
        <taxon>Fungi</taxon>
        <taxon>Dikarya</taxon>
        <taxon>Basidiomycota</taxon>
        <taxon>Agaricomycotina</taxon>
        <taxon>Agaricomycetes</taxon>
        <taxon>Agaricomycetidae</taxon>
        <taxon>Agaricales</taxon>
        <taxon>Marasmiineae</taxon>
        <taxon>Omphalotaceae</taxon>
        <taxon>Lentinula</taxon>
    </lineage>
</organism>
<evidence type="ECO:0000313" key="3">
    <source>
        <dbReference type="EMBL" id="KAJ3711450.1"/>
    </source>
</evidence>